<proteinExistence type="predicted"/>
<gene>
    <name evidence="2" type="ORF">NC992_14360</name>
</gene>
<feature type="domain" description="Amine oxidase" evidence="1">
    <location>
        <begin position="101"/>
        <end position="346"/>
    </location>
</feature>
<dbReference type="PANTHER" id="PTHR16128:SF5">
    <property type="entry name" value="FAD_NAD(P)-BINDING OXIDOREDUCTASE FAMILY PROTEIN"/>
    <property type="match status" value="1"/>
</dbReference>
<dbReference type="Proteomes" id="UP001482513">
    <property type="component" value="Unassembled WGS sequence"/>
</dbReference>
<evidence type="ECO:0000313" key="3">
    <source>
        <dbReference type="Proteomes" id="UP001482513"/>
    </source>
</evidence>
<dbReference type="InterPro" id="IPR036188">
    <property type="entry name" value="FAD/NAD-bd_sf"/>
</dbReference>
<dbReference type="Gene3D" id="3.90.660.10">
    <property type="match status" value="1"/>
</dbReference>
<sequence length="351" mass="37192">MEDVVVIGAGLSGLTAARQLQQAGHQVIVIDKSRGLGGRLATRRRGFTAVDHGCRHLQPFSDSTLSFLPALLEAGVLQSWEPEPFTLEAGGSLKAGLPETLYTAPQGMSAVAKALAPGLTIHRQWRATALTPLPQGWRIEGETLSADRQEQLSSIKAKAVVVAIPAPQAAALMDKAAPQNEGLFKLMHQLQNVEFDAVITAMAGYSSDESANLPNQTSRGGWMVGGNSHPILRWAALDSSKRTDPQEPVTVVHSSAVFAANNIDRSDLESVGQELLAAAAGSLASWLGSPTWMQVHRWRYGFVRQPLGSPLLHSPAMPTLVGCGDWCSGGNVEGAIASGYRAAELIATALK</sequence>
<dbReference type="Pfam" id="PF13450">
    <property type="entry name" value="NAD_binding_8"/>
    <property type="match status" value="1"/>
</dbReference>
<dbReference type="EMBL" id="JAMPKX010000006">
    <property type="protein sequence ID" value="MEP0948065.1"/>
    <property type="molecule type" value="Genomic_DNA"/>
</dbReference>
<dbReference type="Gene3D" id="3.50.50.60">
    <property type="entry name" value="FAD/NAD(P)-binding domain"/>
    <property type="match status" value="1"/>
</dbReference>
<dbReference type="Pfam" id="PF01593">
    <property type="entry name" value="Amino_oxidase"/>
    <property type="match status" value="1"/>
</dbReference>
<dbReference type="InterPro" id="IPR002937">
    <property type="entry name" value="Amino_oxidase"/>
</dbReference>
<reference evidence="2 3" key="1">
    <citation type="submission" date="2022-04" db="EMBL/GenBank/DDBJ databases">
        <title>Positive selection, recombination, and allopatry shape intraspecific diversity of widespread and dominant cyanobacteria.</title>
        <authorList>
            <person name="Wei J."/>
            <person name="Shu W."/>
            <person name="Hu C."/>
        </authorList>
    </citation>
    <scope>NUCLEOTIDE SEQUENCE [LARGE SCALE GENOMIC DNA]</scope>
    <source>
        <strain evidence="2 3">DQ-A4</strain>
    </source>
</reference>
<keyword evidence="3" id="KW-1185">Reference proteome</keyword>
<name>A0ABV0K6B7_9CYAN</name>
<accession>A0ABV0K6B7</accession>
<comment type="caution">
    <text evidence="2">The sequence shown here is derived from an EMBL/GenBank/DDBJ whole genome shotgun (WGS) entry which is preliminary data.</text>
</comment>
<evidence type="ECO:0000259" key="1">
    <source>
        <dbReference type="Pfam" id="PF01593"/>
    </source>
</evidence>
<dbReference type="SUPFAM" id="SSF51905">
    <property type="entry name" value="FAD/NAD(P)-binding domain"/>
    <property type="match status" value="1"/>
</dbReference>
<organism evidence="2 3">
    <name type="scientific">Leptolyngbya subtilissima DQ-A4</name>
    <dbReference type="NCBI Taxonomy" id="2933933"/>
    <lineage>
        <taxon>Bacteria</taxon>
        <taxon>Bacillati</taxon>
        <taxon>Cyanobacteriota</taxon>
        <taxon>Cyanophyceae</taxon>
        <taxon>Leptolyngbyales</taxon>
        <taxon>Leptolyngbyaceae</taxon>
        <taxon>Leptolyngbya group</taxon>
        <taxon>Leptolyngbya</taxon>
    </lineage>
</organism>
<evidence type="ECO:0000313" key="2">
    <source>
        <dbReference type="EMBL" id="MEP0948065.1"/>
    </source>
</evidence>
<dbReference type="PANTHER" id="PTHR16128">
    <property type="entry name" value="FAD/NAD(P)-BINDING OXIDOREDUCTASE FAMILY PROTEIN"/>
    <property type="match status" value="1"/>
</dbReference>
<protein>
    <submittedName>
        <fullName evidence="2">FAD-dependent oxidoreductase</fullName>
    </submittedName>
</protein>